<dbReference type="RefSeq" id="WP_174137009.1">
    <property type="nucleotide sequence ID" value="NZ_JABUFE010000003.1"/>
</dbReference>
<evidence type="ECO:0000259" key="5">
    <source>
        <dbReference type="PROSITE" id="PS51462"/>
    </source>
</evidence>
<proteinExistence type="predicted"/>
<evidence type="ECO:0000256" key="4">
    <source>
        <dbReference type="ARBA" id="ARBA00022842"/>
    </source>
</evidence>
<dbReference type="Gene3D" id="3.90.79.10">
    <property type="entry name" value="Nucleoside Triphosphate Pyrophosphohydrolase"/>
    <property type="match status" value="1"/>
</dbReference>
<organism evidence="6 7">
    <name type="scientific">Parasulfitobacter algicola</name>
    <dbReference type="NCBI Taxonomy" id="2614809"/>
    <lineage>
        <taxon>Bacteria</taxon>
        <taxon>Pseudomonadati</taxon>
        <taxon>Pseudomonadota</taxon>
        <taxon>Alphaproteobacteria</taxon>
        <taxon>Rhodobacterales</taxon>
        <taxon>Roseobacteraceae</taxon>
        <taxon>Parasulfitobacter</taxon>
    </lineage>
</organism>
<evidence type="ECO:0000256" key="3">
    <source>
        <dbReference type="ARBA" id="ARBA00022801"/>
    </source>
</evidence>
<dbReference type="GO" id="GO:0016787">
    <property type="term" value="F:hydrolase activity"/>
    <property type="evidence" value="ECO:0007669"/>
    <property type="project" value="UniProtKB-KW"/>
</dbReference>
<evidence type="ECO:0000313" key="6">
    <source>
        <dbReference type="EMBL" id="NSX54722.1"/>
    </source>
</evidence>
<evidence type="ECO:0000313" key="7">
    <source>
        <dbReference type="Proteomes" id="UP000777935"/>
    </source>
</evidence>
<accession>A0ABX2IPA6</accession>
<dbReference type="InterPro" id="IPR047198">
    <property type="entry name" value="DDP-like_NUDIX"/>
</dbReference>
<dbReference type="PROSITE" id="PS51462">
    <property type="entry name" value="NUDIX"/>
    <property type="match status" value="1"/>
</dbReference>
<comment type="cofactor">
    <cofactor evidence="1">
        <name>Mg(2+)</name>
        <dbReference type="ChEBI" id="CHEBI:18420"/>
    </cofactor>
</comment>
<dbReference type="InterPro" id="IPR015797">
    <property type="entry name" value="NUDIX_hydrolase-like_dom_sf"/>
</dbReference>
<name>A0ABX2IPA6_9RHOB</name>
<dbReference type="CDD" id="cd04666">
    <property type="entry name" value="NUDIX_DIPP2_like_Nudt4"/>
    <property type="match status" value="1"/>
</dbReference>
<dbReference type="InterPro" id="IPR000086">
    <property type="entry name" value="NUDIX_hydrolase_dom"/>
</dbReference>
<feature type="domain" description="Nudix hydrolase" evidence="5">
    <location>
        <begin position="24"/>
        <end position="154"/>
    </location>
</feature>
<protein>
    <submittedName>
        <fullName evidence="6">NUDIX hydrolase</fullName>
    </submittedName>
</protein>
<dbReference type="EMBL" id="JABUFE010000003">
    <property type="protein sequence ID" value="NSX54722.1"/>
    <property type="molecule type" value="Genomic_DNA"/>
</dbReference>
<sequence length="160" mass="18024">MAIPFLKYTPAPINLSGAQKTDVRTQFAALCYRVVNGKTQILLITSRGTGRWILPKGWPMDGKTPAVCAGIEAFEEAGVEGKTYDSCIGVFSYIKAIPRGDNLPILAMVFPIKVKHLVNDYPEAQERRRKWFTLKKAAARIDEPELRHIILNFDPRRLKP</sequence>
<dbReference type="Proteomes" id="UP000777935">
    <property type="component" value="Unassembled WGS sequence"/>
</dbReference>
<keyword evidence="3 6" id="KW-0378">Hydrolase</keyword>
<comment type="caution">
    <text evidence="6">The sequence shown here is derived from an EMBL/GenBank/DDBJ whole genome shotgun (WGS) entry which is preliminary data.</text>
</comment>
<keyword evidence="4" id="KW-0460">Magnesium</keyword>
<keyword evidence="7" id="KW-1185">Reference proteome</keyword>
<dbReference type="PANTHER" id="PTHR12629:SF0">
    <property type="entry name" value="DIPHOSPHOINOSITOL-POLYPHOSPHATE DIPHOSPHATASE"/>
    <property type="match status" value="1"/>
</dbReference>
<keyword evidence="2" id="KW-0479">Metal-binding</keyword>
<dbReference type="Pfam" id="PF00293">
    <property type="entry name" value="NUDIX"/>
    <property type="match status" value="1"/>
</dbReference>
<evidence type="ECO:0000256" key="2">
    <source>
        <dbReference type="ARBA" id="ARBA00022723"/>
    </source>
</evidence>
<dbReference type="PANTHER" id="PTHR12629">
    <property type="entry name" value="DIPHOSPHOINOSITOL POLYPHOSPHATE PHOSPHOHYDROLASE"/>
    <property type="match status" value="1"/>
</dbReference>
<evidence type="ECO:0000256" key="1">
    <source>
        <dbReference type="ARBA" id="ARBA00001946"/>
    </source>
</evidence>
<reference evidence="6 7" key="1">
    <citation type="submission" date="2020-06" db="EMBL/GenBank/DDBJ databases">
        <title>Sulfitobacter algicola sp. nov., isolated from green algae.</title>
        <authorList>
            <person name="Wang C."/>
        </authorList>
    </citation>
    <scope>NUCLEOTIDE SEQUENCE [LARGE SCALE GENOMIC DNA]</scope>
    <source>
        <strain evidence="6 7">1151</strain>
    </source>
</reference>
<dbReference type="SUPFAM" id="SSF55811">
    <property type="entry name" value="Nudix"/>
    <property type="match status" value="1"/>
</dbReference>
<gene>
    <name evidence="6" type="ORF">HRQ87_07880</name>
</gene>